<gene>
    <name evidence="2" type="ORF">AOG55_08660</name>
</gene>
<name>A0A0Q0WHB6_9ARCH</name>
<reference evidence="2 3" key="1">
    <citation type="submission" date="2015-09" db="EMBL/GenBank/DDBJ databases">
        <title>Heavy metals and arsenic resistance mechanisms in polyextremophilic archaea of the family Ferroplasmaceae.</title>
        <authorList>
            <person name="Bulaev A.G."/>
            <person name="Kanygina A.V."/>
        </authorList>
    </citation>
    <scope>NUCLEOTIDE SEQUENCE [LARGE SCALE GENOMIC DNA]</scope>
    <source>
        <strain evidence="2 3">BH2</strain>
    </source>
</reference>
<evidence type="ECO:0000313" key="3">
    <source>
        <dbReference type="Proteomes" id="UP000050301"/>
    </source>
</evidence>
<dbReference type="InParanoid" id="A0A0Q0WHB6"/>
<sequence length="185" mass="21898">MLYEFLTLIIYFILLFVFLLYIKTRMATLLNLMDREKNLTDLLFLKKLLKFIYKNNLIKNLEIILDKLTIYNDSSVMEIFNDIIPEAESDIIDIYQPLNRFGELKKKYDMINENYVWLLYFSITYPVILIIIFIINLFRLKIILSLYFGLILFWAILIMAVITSIAMAVHTLKLIMGTLNEIGSV</sequence>
<feature type="transmembrane region" description="Helical" evidence="1">
    <location>
        <begin position="115"/>
        <end position="138"/>
    </location>
</feature>
<evidence type="ECO:0000256" key="1">
    <source>
        <dbReference type="SAM" id="Phobius"/>
    </source>
</evidence>
<feature type="transmembrane region" description="Helical" evidence="1">
    <location>
        <begin position="144"/>
        <end position="169"/>
    </location>
</feature>
<protein>
    <submittedName>
        <fullName evidence="2">Uncharacterized protein</fullName>
    </submittedName>
</protein>
<comment type="caution">
    <text evidence="2">The sequence shown here is derived from an EMBL/GenBank/DDBJ whole genome shotgun (WGS) entry which is preliminary data.</text>
</comment>
<keyword evidence="1" id="KW-1133">Transmembrane helix</keyword>
<dbReference type="AlphaFoldDB" id="A0A0Q0WHB6"/>
<dbReference type="Proteomes" id="UP000050301">
    <property type="component" value="Unassembled WGS sequence"/>
</dbReference>
<keyword evidence="3" id="KW-1185">Reference proteome</keyword>
<organism evidence="2 3">
    <name type="scientific">Acidiplasma cupricumulans</name>
    <dbReference type="NCBI Taxonomy" id="312540"/>
    <lineage>
        <taxon>Archaea</taxon>
        <taxon>Methanobacteriati</taxon>
        <taxon>Thermoplasmatota</taxon>
        <taxon>Thermoplasmata</taxon>
        <taxon>Thermoplasmatales</taxon>
        <taxon>Ferroplasmaceae</taxon>
        <taxon>Acidiplasma</taxon>
    </lineage>
</organism>
<keyword evidence="1" id="KW-0472">Membrane</keyword>
<accession>A0A0Q0WHB6</accession>
<proteinExistence type="predicted"/>
<dbReference type="RefSeq" id="WP_048101664.1">
    <property type="nucleotide sequence ID" value="NZ_LKBH01000199.1"/>
</dbReference>
<feature type="transmembrane region" description="Helical" evidence="1">
    <location>
        <begin position="6"/>
        <end position="22"/>
    </location>
</feature>
<dbReference type="GeneID" id="84222345"/>
<evidence type="ECO:0000313" key="2">
    <source>
        <dbReference type="EMBL" id="KQB34901.1"/>
    </source>
</evidence>
<keyword evidence="1" id="KW-0812">Transmembrane</keyword>
<dbReference type="EMBL" id="LKBH01000199">
    <property type="protein sequence ID" value="KQB34901.1"/>
    <property type="molecule type" value="Genomic_DNA"/>
</dbReference>